<gene>
    <name evidence="2" type="primary">ND6</name>
</gene>
<dbReference type="AlphaFoldDB" id="A0A7I6HBT5"/>
<keyword evidence="1" id="KW-1133">Transmembrane helix</keyword>
<proteinExistence type="predicted"/>
<accession>A0A7I6HBT5</accession>
<feature type="transmembrane region" description="Helical" evidence="1">
    <location>
        <begin position="51"/>
        <end position="72"/>
    </location>
</feature>
<keyword evidence="2" id="KW-0496">Mitochondrion</keyword>
<keyword evidence="1" id="KW-0472">Membrane</keyword>
<evidence type="ECO:0000313" key="2">
    <source>
        <dbReference type="EMBL" id="AGO28112.1"/>
    </source>
</evidence>
<dbReference type="EMBL" id="KC887528">
    <property type="protein sequence ID" value="AGO28112.1"/>
    <property type="molecule type" value="Genomic_DNA"/>
</dbReference>
<evidence type="ECO:0000256" key="1">
    <source>
        <dbReference type="SAM" id="Phobius"/>
    </source>
</evidence>
<protein>
    <submittedName>
        <fullName evidence="2">NADH dehydrogenase subunit 6</fullName>
    </submittedName>
</protein>
<sequence>MYMTLMTMSMIMSMMFPMMKHPLSLGLILILQTLIISLISGMMINTFWFSYILTMTLLSGALVLFIYMASIASNEKFSSSIKMLIYMMIMIMCMMPTMLYLTLKNNILKEKLMTKFNFMSSLIKLFNIHNLTLTIFLVLYLLLTMIIISYIVDNKEGPLRMKN</sequence>
<reference evidence="2" key="1">
    <citation type="submission" date="2013-04" db="EMBL/GenBank/DDBJ databases">
        <authorList>
            <person name="Gao J.Y."/>
            <person name="Cai W.Z."/>
        </authorList>
    </citation>
    <scope>NUCLEOTIDE SEQUENCE</scope>
</reference>
<organism evidence="2">
    <name type="scientific">Ectrychotes andreae</name>
    <dbReference type="NCBI Taxonomy" id="204515"/>
    <lineage>
        <taxon>Eukaryota</taxon>
        <taxon>Metazoa</taxon>
        <taxon>Ecdysozoa</taxon>
        <taxon>Arthropoda</taxon>
        <taxon>Hexapoda</taxon>
        <taxon>Insecta</taxon>
        <taxon>Pterygota</taxon>
        <taxon>Neoptera</taxon>
        <taxon>Paraneoptera</taxon>
        <taxon>Hemiptera</taxon>
        <taxon>Heteroptera</taxon>
        <taxon>Panheteroptera</taxon>
        <taxon>Cimicomorpha</taxon>
        <taxon>Reduviidae</taxon>
        <taxon>Ectrichodiinae</taxon>
        <taxon>Ectrychotes</taxon>
    </lineage>
</organism>
<geneLocation type="mitochondrion" evidence="2"/>
<name>A0A7I6HBT5_9HEMI</name>
<feature type="transmembrane region" description="Helical" evidence="1">
    <location>
        <begin position="128"/>
        <end position="152"/>
    </location>
</feature>
<keyword evidence="1" id="KW-0812">Transmembrane</keyword>
<feature type="transmembrane region" description="Helical" evidence="1">
    <location>
        <begin position="84"/>
        <end position="103"/>
    </location>
</feature>